<keyword evidence="5 8" id="KW-0812">Transmembrane</keyword>
<keyword evidence="4" id="KW-1003">Cell membrane</keyword>
<feature type="transmembrane region" description="Helical" evidence="8">
    <location>
        <begin position="54"/>
        <end position="75"/>
    </location>
</feature>
<evidence type="ECO:0000313" key="10">
    <source>
        <dbReference type="Proteomes" id="UP000198793"/>
    </source>
</evidence>
<comment type="subcellular location">
    <subcellularLocation>
        <location evidence="1">Cell membrane</location>
        <topology evidence="1">Multi-pass membrane protein</topology>
    </subcellularLocation>
</comment>
<evidence type="ECO:0000256" key="4">
    <source>
        <dbReference type="ARBA" id="ARBA00022475"/>
    </source>
</evidence>
<sequence length="325" mass="32349">MSGSIRLLALLLVAVLVSLAMGETLIGLGALGRGLLFGEGPGALAIRVIRGPRLATALGAGAALGLSGAVLQTLLRNPLASPDILGFNAGAGLAVVAAITLGWTLPPPLVAALGGIASALLVAALAHRPGRSDATLVLVLVGLGVGFTLAALTNLLSLRLPSTEAAEAQRWVTGSLAARNWGHALQVWLPGLALALLLALQVGSLQLLELGPELARGLGLRVEAARLALVGTAVLLAAAGVAVAGPVAFVALMAMPLGRRITGARGTSGRLLSAAGGGALVMVLADLAGRVALPGVQLPVGVTTGALGAPYLLWRLAREMDRGEL</sequence>
<feature type="transmembrane region" description="Helical" evidence="8">
    <location>
        <begin position="84"/>
        <end position="103"/>
    </location>
</feature>
<evidence type="ECO:0000256" key="5">
    <source>
        <dbReference type="ARBA" id="ARBA00022692"/>
    </source>
</evidence>
<evidence type="ECO:0000313" key="9">
    <source>
        <dbReference type="EMBL" id="SDO63282.1"/>
    </source>
</evidence>
<evidence type="ECO:0000256" key="7">
    <source>
        <dbReference type="ARBA" id="ARBA00023136"/>
    </source>
</evidence>
<evidence type="ECO:0000256" key="8">
    <source>
        <dbReference type="SAM" id="Phobius"/>
    </source>
</evidence>
<feature type="transmembrane region" description="Helical" evidence="8">
    <location>
        <begin position="271"/>
        <end position="289"/>
    </location>
</feature>
<dbReference type="STRING" id="1166073.SAMN05192530_10944"/>
<dbReference type="RefSeq" id="WP_090675890.1">
    <property type="nucleotide sequence ID" value="NZ_FNIT01000009.1"/>
</dbReference>
<dbReference type="OrthoDB" id="9055647at2"/>
<dbReference type="GO" id="GO:0005886">
    <property type="term" value="C:plasma membrane"/>
    <property type="evidence" value="ECO:0007669"/>
    <property type="project" value="UniProtKB-SubCell"/>
</dbReference>
<name>A0A1H0L5D1_9HYPH</name>
<comment type="similarity">
    <text evidence="2">Belongs to the binding-protein-dependent transport system permease family. FecCD subfamily.</text>
</comment>
<dbReference type="SUPFAM" id="SSF81345">
    <property type="entry name" value="ABC transporter involved in vitamin B12 uptake, BtuC"/>
    <property type="match status" value="1"/>
</dbReference>
<dbReference type="AlphaFoldDB" id="A0A1H0L5D1"/>
<proteinExistence type="inferred from homology"/>
<dbReference type="GO" id="GO:0022857">
    <property type="term" value="F:transmembrane transporter activity"/>
    <property type="evidence" value="ECO:0007669"/>
    <property type="project" value="InterPro"/>
</dbReference>
<keyword evidence="10" id="KW-1185">Reference proteome</keyword>
<accession>A0A1H0L5D1</accession>
<evidence type="ECO:0000256" key="2">
    <source>
        <dbReference type="ARBA" id="ARBA00007935"/>
    </source>
</evidence>
<evidence type="ECO:0000256" key="3">
    <source>
        <dbReference type="ARBA" id="ARBA00022448"/>
    </source>
</evidence>
<keyword evidence="7 8" id="KW-0472">Membrane</keyword>
<evidence type="ECO:0000256" key="1">
    <source>
        <dbReference type="ARBA" id="ARBA00004651"/>
    </source>
</evidence>
<dbReference type="GO" id="GO:0033214">
    <property type="term" value="P:siderophore-iron import into cell"/>
    <property type="evidence" value="ECO:0007669"/>
    <property type="project" value="TreeGrafter"/>
</dbReference>
<dbReference type="InterPro" id="IPR000522">
    <property type="entry name" value="ABC_transptr_permease_BtuC"/>
</dbReference>
<feature type="transmembrane region" description="Helical" evidence="8">
    <location>
        <begin position="109"/>
        <end position="127"/>
    </location>
</feature>
<feature type="transmembrane region" description="Helical" evidence="8">
    <location>
        <begin position="134"/>
        <end position="152"/>
    </location>
</feature>
<dbReference type="PANTHER" id="PTHR30472:SF24">
    <property type="entry name" value="FERRIC ENTEROBACTIN TRANSPORT SYSTEM PERMEASE PROTEIN FEPG"/>
    <property type="match status" value="1"/>
</dbReference>
<dbReference type="Gene3D" id="1.10.3470.10">
    <property type="entry name" value="ABC transporter involved in vitamin B12 uptake, BtuC"/>
    <property type="match status" value="1"/>
</dbReference>
<dbReference type="Proteomes" id="UP000198793">
    <property type="component" value="Unassembled WGS sequence"/>
</dbReference>
<feature type="transmembrane region" description="Helical" evidence="8">
    <location>
        <begin position="296"/>
        <end position="314"/>
    </location>
</feature>
<evidence type="ECO:0000256" key="6">
    <source>
        <dbReference type="ARBA" id="ARBA00022989"/>
    </source>
</evidence>
<gene>
    <name evidence="9" type="ORF">SAMN05192530_10944</name>
</gene>
<keyword evidence="6 8" id="KW-1133">Transmembrane helix</keyword>
<protein>
    <submittedName>
        <fullName evidence="9">Iron complex transport system permease protein</fullName>
    </submittedName>
</protein>
<dbReference type="Pfam" id="PF01032">
    <property type="entry name" value="FecCD"/>
    <property type="match status" value="1"/>
</dbReference>
<dbReference type="InterPro" id="IPR037294">
    <property type="entry name" value="ABC_BtuC-like"/>
</dbReference>
<dbReference type="EMBL" id="FNIT01000009">
    <property type="protein sequence ID" value="SDO63282.1"/>
    <property type="molecule type" value="Genomic_DNA"/>
</dbReference>
<reference evidence="9 10" key="1">
    <citation type="submission" date="2016-10" db="EMBL/GenBank/DDBJ databases">
        <authorList>
            <person name="de Groot N.N."/>
        </authorList>
    </citation>
    <scope>NUCLEOTIDE SEQUENCE [LARGE SCALE GENOMIC DNA]</scope>
    <source>
        <strain evidence="10">L7-484,KACC 16230,DSM 25025</strain>
    </source>
</reference>
<feature type="transmembrane region" description="Helical" evidence="8">
    <location>
        <begin position="228"/>
        <end position="251"/>
    </location>
</feature>
<organism evidence="9 10">
    <name type="scientific">Aureimonas jatrophae</name>
    <dbReference type="NCBI Taxonomy" id="1166073"/>
    <lineage>
        <taxon>Bacteria</taxon>
        <taxon>Pseudomonadati</taxon>
        <taxon>Pseudomonadota</taxon>
        <taxon>Alphaproteobacteria</taxon>
        <taxon>Hyphomicrobiales</taxon>
        <taxon>Aurantimonadaceae</taxon>
        <taxon>Aureimonas</taxon>
    </lineage>
</organism>
<dbReference type="PANTHER" id="PTHR30472">
    <property type="entry name" value="FERRIC ENTEROBACTIN TRANSPORT SYSTEM PERMEASE PROTEIN"/>
    <property type="match status" value="1"/>
</dbReference>
<keyword evidence="3" id="KW-0813">Transport</keyword>